<feature type="transmembrane region" description="Helical" evidence="1">
    <location>
        <begin position="162"/>
        <end position="180"/>
    </location>
</feature>
<feature type="transmembrane region" description="Helical" evidence="1">
    <location>
        <begin position="79"/>
        <end position="96"/>
    </location>
</feature>
<keyword evidence="3" id="KW-1185">Reference proteome</keyword>
<evidence type="ECO:0000256" key="1">
    <source>
        <dbReference type="SAM" id="Phobius"/>
    </source>
</evidence>
<dbReference type="Proteomes" id="UP000571817">
    <property type="component" value="Unassembled WGS sequence"/>
</dbReference>
<name>A0A853DGJ9_9MICO</name>
<keyword evidence="1" id="KW-0812">Transmembrane</keyword>
<evidence type="ECO:0000313" key="2">
    <source>
        <dbReference type="EMBL" id="NYJ75918.1"/>
    </source>
</evidence>
<reference evidence="2 3" key="1">
    <citation type="submission" date="2020-07" db="EMBL/GenBank/DDBJ databases">
        <title>Sequencing the genomes of 1000 actinobacteria strains.</title>
        <authorList>
            <person name="Klenk H.-P."/>
        </authorList>
    </citation>
    <scope>NUCLEOTIDE SEQUENCE [LARGE SCALE GENOMIC DNA]</scope>
    <source>
        <strain evidence="2 3">DSM 29531</strain>
    </source>
</reference>
<feature type="transmembrane region" description="Helical" evidence="1">
    <location>
        <begin position="130"/>
        <end position="150"/>
    </location>
</feature>
<organism evidence="2 3">
    <name type="scientific">Allobranchiibius huperziae</name>
    <dbReference type="NCBI Taxonomy" id="1874116"/>
    <lineage>
        <taxon>Bacteria</taxon>
        <taxon>Bacillati</taxon>
        <taxon>Actinomycetota</taxon>
        <taxon>Actinomycetes</taxon>
        <taxon>Micrococcales</taxon>
        <taxon>Dermacoccaceae</taxon>
        <taxon>Allobranchiibius</taxon>
    </lineage>
</organism>
<dbReference type="AlphaFoldDB" id="A0A853DGJ9"/>
<dbReference type="RefSeq" id="WP_179482951.1">
    <property type="nucleotide sequence ID" value="NZ_JACCFW010000001.1"/>
</dbReference>
<proteinExistence type="predicted"/>
<gene>
    <name evidence="2" type="ORF">HNR15_002881</name>
</gene>
<dbReference type="EMBL" id="JACCFW010000001">
    <property type="protein sequence ID" value="NYJ75918.1"/>
    <property type="molecule type" value="Genomic_DNA"/>
</dbReference>
<evidence type="ECO:0000313" key="3">
    <source>
        <dbReference type="Proteomes" id="UP000571817"/>
    </source>
</evidence>
<keyword evidence="1" id="KW-0472">Membrane</keyword>
<feature type="transmembrane region" description="Helical" evidence="1">
    <location>
        <begin position="27"/>
        <end position="47"/>
    </location>
</feature>
<keyword evidence="1" id="KW-1133">Transmembrane helix</keyword>
<feature type="transmembrane region" description="Helical" evidence="1">
    <location>
        <begin position="217"/>
        <end position="234"/>
    </location>
</feature>
<feature type="transmembrane region" description="Helical" evidence="1">
    <location>
        <begin position="192"/>
        <end position="211"/>
    </location>
</feature>
<feature type="transmembrane region" description="Helical" evidence="1">
    <location>
        <begin position="53"/>
        <end position="72"/>
    </location>
</feature>
<comment type="caution">
    <text evidence="2">The sequence shown here is derived from an EMBL/GenBank/DDBJ whole genome shotgun (WGS) entry which is preliminary data.</text>
</comment>
<accession>A0A853DGJ9</accession>
<feature type="transmembrane region" description="Helical" evidence="1">
    <location>
        <begin position="246"/>
        <end position="269"/>
    </location>
</feature>
<sequence length="272" mass="27136">MPEGSETTAQPVDAPATRVRSASASPFLAGVGAIVLAVLLGFCAYAGSVALAAAYLLSALVVAVGWPMLLGLPRERSSSLVLGIAAVSMTVIVGWADTADGIRWVTAALAISLALVFLQSLVSRGERERVVISLAVMSLGLGALASGAFIADAALRDHGREAVVAALAGASLGTALDVALRGRERLSEATLPVSLLLGIGAGLIAAAVAGVPWNAPLVAGLLGAGVSHAFRSILRAAARLGGPAAQLALGSATVLFVGVLPTAATWFFAQIS</sequence>
<protein>
    <submittedName>
        <fullName evidence="2">Uncharacterized protein</fullName>
    </submittedName>
</protein>
<feature type="transmembrane region" description="Helical" evidence="1">
    <location>
        <begin position="102"/>
        <end position="118"/>
    </location>
</feature>